<evidence type="ECO:0000256" key="7">
    <source>
        <dbReference type="ARBA" id="ARBA00023015"/>
    </source>
</evidence>
<dbReference type="PROSITE" id="PS50089">
    <property type="entry name" value="ZF_RING_2"/>
    <property type="match status" value="1"/>
</dbReference>
<feature type="domain" description="RING-type" evidence="13">
    <location>
        <begin position="316"/>
        <end position="363"/>
    </location>
</feature>
<dbReference type="PROSITE" id="PS50016">
    <property type="entry name" value="ZF_PHD_2"/>
    <property type="match status" value="1"/>
</dbReference>
<feature type="compositionally biased region" description="Basic and acidic residues" evidence="11">
    <location>
        <begin position="145"/>
        <end position="159"/>
    </location>
</feature>
<evidence type="ECO:0000256" key="11">
    <source>
        <dbReference type="SAM" id="MobiDB-lite"/>
    </source>
</evidence>
<evidence type="ECO:0000256" key="9">
    <source>
        <dbReference type="ARBA" id="ARBA00023242"/>
    </source>
</evidence>
<comment type="similarity">
    <text evidence="2">Belongs to the NFX1 family.</text>
</comment>
<dbReference type="PROSITE" id="PS51061">
    <property type="entry name" value="R3H"/>
    <property type="match status" value="1"/>
</dbReference>
<feature type="region of interest" description="Disordered" evidence="11">
    <location>
        <begin position="1"/>
        <end position="302"/>
    </location>
</feature>
<keyword evidence="6" id="KW-0862">Zinc</keyword>
<comment type="caution">
    <text evidence="15">The sequence shown here is derived from an EMBL/GenBank/DDBJ whole genome shotgun (WGS) entry which is preliminary data.</text>
</comment>
<feature type="compositionally biased region" description="Basic and acidic residues" evidence="11">
    <location>
        <begin position="175"/>
        <end position="187"/>
    </location>
</feature>
<keyword evidence="5 10" id="KW-0863">Zinc-finger</keyword>
<keyword evidence="16" id="KW-1185">Reference proteome</keyword>
<dbReference type="Pfam" id="PF01422">
    <property type="entry name" value="zf-NF-X1"/>
    <property type="match status" value="6"/>
</dbReference>
<evidence type="ECO:0000313" key="15">
    <source>
        <dbReference type="EMBL" id="CAL8096413.1"/>
    </source>
</evidence>
<feature type="compositionally biased region" description="Low complexity" evidence="11">
    <location>
        <begin position="208"/>
        <end position="219"/>
    </location>
</feature>
<evidence type="ECO:0008006" key="17">
    <source>
        <dbReference type="Google" id="ProtNLM"/>
    </source>
</evidence>
<evidence type="ECO:0000256" key="3">
    <source>
        <dbReference type="ARBA" id="ARBA00022723"/>
    </source>
</evidence>
<reference evidence="15 16" key="1">
    <citation type="submission" date="2024-08" db="EMBL/GenBank/DDBJ databases">
        <authorList>
            <person name="Cucini C."/>
            <person name="Frati F."/>
        </authorList>
    </citation>
    <scope>NUCLEOTIDE SEQUENCE [LARGE SCALE GENOMIC DNA]</scope>
</reference>
<evidence type="ECO:0000256" key="10">
    <source>
        <dbReference type="PROSITE-ProRule" id="PRU00175"/>
    </source>
</evidence>
<dbReference type="CDD" id="cd06008">
    <property type="entry name" value="NF-X1-zinc-finger"/>
    <property type="match status" value="6"/>
</dbReference>
<keyword evidence="7" id="KW-0805">Transcription regulation</keyword>
<feature type="compositionally biased region" description="Low complexity" evidence="11">
    <location>
        <begin position="67"/>
        <end position="76"/>
    </location>
</feature>
<dbReference type="InterPro" id="IPR001841">
    <property type="entry name" value="Znf_RING"/>
</dbReference>
<evidence type="ECO:0000256" key="5">
    <source>
        <dbReference type="ARBA" id="ARBA00022771"/>
    </source>
</evidence>
<accession>A0ABP1QEJ9</accession>
<dbReference type="Gene3D" id="3.30.1370.50">
    <property type="entry name" value="R3H-like domain"/>
    <property type="match status" value="1"/>
</dbReference>
<dbReference type="InterPro" id="IPR036867">
    <property type="entry name" value="R3H_dom_sf"/>
</dbReference>
<evidence type="ECO:0000313" key="16">
    <source>
        <dbReference type="Proteomes" id="UP001642540"/>
    </source>
</evidence>
<evidence type="ECO:0000259" key="13">
    <source>
        <dbReference type="PROSITE" id="PS50089"/>
    </source>
</evidence>
<dbReference type="InterPro" id="IPR019787">
    <property type="entry name" value="Znf_PHD-finger"/>
</dbReference>
<dbReference type="Pfam" id="PF01424">
    <property type="entry name" value="R3H"/>
    <property type="match status" value="1"/>
</dbReference>
<evidence type="ECO:0000259" key="12">
    <source>
        <dbReference type="PROSITE" id="PS50016"/>
    </source>
</evidence>
<feature type="domain" description="R3H" evidence="14">
    <location>
        <begin position="952"/>
        <end position="1020"/>
    </location>
</feature>
<dbReference type="SUPFAM" id="SSF82708">
    <property type="entry name" value="R3H domain"/>
    <property type="match status" value="1"/>
</dbReference>
<comment type="subcellular location">
    <subcellularLocation>
        <location evidence="1">Nucleus</location>
    </subcellularLocation>
</comment>
<keyword evidence="4" id="KW-0677">Repeat</keyword>
<evidence type="ECO:0000259" key="14">
    <source>
        <dbReference type="PROSITE" id="PS51061"/>
    </source>
</evidence>
<proteinExistence type="inferred from homology"/>
<feature type="compositionally biased region" description="Polar residues" evidence="11">
    <location>
        <begin position="1055"/>
        <end position="1081"/>
    </location>
</feature>
<keyword evidence="9" id="KW-0539">Nucleus</keyword>
<protein>
    <recommendedName>
        <fullName evidence="17">Protein shuttle craft</fullName>
    </recommendedName>
</protein>
<dbReference type="SMART" id="SM00393">
    <property type="entry name" value="R3H"/>
    <property type="match status" value="1"/>
</dbReference>
<dbReference type="InterPro" id="IPR034078">
    <property type="entry name" value="NFX1_fam"/>
</dbReference>
<dbReference type="EMBL" id="CAXLJM020000028">
    <property type="protein sequence ID" value="CAL8096413.1"/>
    <property type="molecule type" value="Genomic_DNA"/>
</dbReference>
<evidence type="ECO:0000256" key="6">
    <source>
        <dbReference type="ARBA" id="ARBA00022833"/>
    </source>
</evidence>
<evidence type="ECO:0000256" key="2">
    <source>
        <dbReference type="ARBA" id="ARBA00007269"/>
    </source>
</evidence>
<dbReference type="SMART" id="SM00438">
    <property type="entry name" value="ZnF_NFX"/>
    <property type="match status" value="9"/>
</dbReference>
<dbReference type="PANTHER" id="PTHR12360:SF12">
    <property type="entry name" value="TRANSCRIPTIONAL REPRESSOR NF-X1"/>
    <property type="match status" value="1"/>
</dbReference>
<feature type="region of interest" description="Disordered" evidence="11">
    <location>
        <begin position="1055"/>
        <end position="1088"/>
    </location>
</feature>
<dbReference type="CDD" id="cd16696">
    <property type="entry name" value="RING-CH-C4HC3_NFX1"/>
    <property type="match status" value="1"/>
</dbReference>
<keyword evidence="3" id="KW-0479">Metal-binding</keyword>
<dbReference type="InterPro" id="IPR001374">
    <property type="entry name" value="R3H_dom"/>
</dbReference>
<dbReference type="SUPFAM" id="SSF57850">
    <property type="entry name" value="RING/U-box"/>
    <property type="match status" value="1"/>
</dbReference>
<name>A0ABP1QEJ9_9HEXA</name>
<dbReference type="InterPro" id="IPR000967">
    <property type="entry name" value="Znf_NFX1"/>
</dbReference>
<evidence type="ECO:0000256" key="8">
    <source>
        <dbReference type="ARBA" id="ARBA00023163"/>
    </source>
</evidence>
<organism evidence="15 16">
    <name type="scientific">Orchesella dallaii</name>
    <dbReference type="NCBI Taxonomy" id="48710"/>
    <lineage>
        <taxon>Eukaryota</taxon>
        <taxon>Metazoa</taxon>
        <taxon>Ecdysozoa</taxon>
        <taxon>Arthropoda</taxon>
        <taxon>Hexapoda</taxon>
        <taxon>Collembola</taxon>
        <taxon>Entomobryomorpha</taxon>
        <taxon>Entomobryoidea</taxon>
        <taxon>Orchesellidae</taxon>
        <taxon>Orchesellinae</taxon>
        <taxon>Orchesella</taxon>
    </lineage>
</organism>
<gene>
    <name evidence="15" type="ORF">ODALV1_LOCUS9348</name>
</gene>
<sequence>MSHRSEFPADVAQGDSQASSNSNTWSTSDRDRRDLEEGVEGPSRSGRGGRSQNYRSDRGDHRRQGFSNSNNSHSGNVPRAVPKPYRGNDQRRRGGRGNYSRGQDFYGGQQTHSENHLAFTDGQGPTGNREDGFVNFERNTTSFGDRGRRVESSRGFDKRRERHRGNGGPGSGRYRQNDSHDGRRDDIVNPSTSSLNPNAESFQPNRPSSIVVESFESSSARAETMYSESDSHGNRNRNRRKNNAYTSNFERSYNSRSSRSGASIDKETTKSPVLTHESRNKENFKDKPSAHIGESTKVKNQREVLTDQLSRNSYECMVCCEKVRNSQPVWSCKRCFNVFHLACIRKWASSSADDSGWRCPGCQSYCDSSPDSYYCFCAKMKNPKFSRYDVPHTCGQVCGKSNPGGLNCVHNCVSQCHPGPCPTCEVQQTRYCGCGKTNAQVLCGSKVVLKCDNVCNKMLPCGAHRCVNICHMGECSPCDKNLIHECYCRLEKKEVDCTKQANDCKEYSCTKTCSKQLSCLKHACEKICHPGPCGPCNTAPEAVLSCPCGQTSISEACLSARIPNRRKCTDPIPTCKKICSRILPCGDTNQKHRCQVKCHLNVCPPCTSVSHLKCRCGSKILEIACKELNTHEDFTCQKKCNKKRSCGKHKCNGKCCIDMDHICPIVCQRQLRCGNHTCTNLCHLNPCPPCQIVSFDELPCECGASIIYPPVPCGTRRPPCHLSCSRQHSCDHPVHHPCHSEPNCPPCTVFTEKWCHGKHELRKTIMCYITEVSCGLPCGKLMPCNRHSCPKTCHAGSCLAASETCNLPCTKLRSCGHPCGMPCHESHCPDAKCKVMTDVMCPCGRRCDTLICWKREIEYDRTITWEYHKELKKLEEKAGGDLVSDSIKQEIKEKLKERIPKSAVLECDKECARLERNRKLAEALQVDNADVTTSIGTPNYSDFLMQFAKKNPQFIETIHKQLTDLVMKAKQSRKKNETYGFNSMNRDKRHVIHEYSDFFGVLSESFDEEPNRNVSYLPSVSLIDAAYRPVVRSGRLKPNDDVVFLPDKRTQIVGPSNSNWTTKAAKSSNQRVGGTSGTFTGSKDFPPL</sequence>
<dbReference type="Proteomes" id="UP001642540">
    <property type="component" value="Unassembled WGS sequence"/>
</dbReference>
<feature type="compositionally biased region" description="Polar residues" evidence="11">
    <location>
        <begin position="189"/>
        <end position="207"/>
    </location>
</feature>
<dbReference type="PANTHER" id="PTHR12360">
    <property type="entry name" value="NUCLEAR TRANSCRIPTION FACTOR, X-BOX BINDING 1 NFX1"/>
    <property type="match status" value="1"/>
</dbReference>
<evidence type="ECO:0000256" key="4">
    <source>
        <dbReference type="ARBA" id="ARBA00022737"/>
    </source>
</evidence>
<keyword evidence="8" id="KW-0804">Transcription</keyword>
<feature type="compositionally biased region" description="Basic and acidic residues" evidence="11">
    <location>
        <begin position="276"/>
        <end position="302"/>
    </location>
</feature>
<feature type="domain" description="PHD-type" evidence="12">
    <location>
        <begin position="313"/>
        <end position="365"/>
    </location>
</feature>
<evidence type="ECO:0000256" key="1">
    <source>
        <dbReference type="ARBA" id="ARBA00004123"/>
    </source>
</evidence>
<feature type="compositionally biased region" description="Polar residues" evidence="11">
    <location>
        <begin position="14"/>
        <end position="27"/>
    </location>
</feature>
<feature type="compositionally biased region" description="Low complexity" evidence="11">
    <location>
        <begin position="247"/>
        <end position="263"/>
    </location>
</feature>